<feature type="region of interest" description="Disordered" evidence="1">
    <location>
        <begin position="1"/>
        <end position="22"/>
    </location>
</feature>
<evidence type="ECO:0000313" key="2">
    <source>
        <dbReference type="EMBL" id="KAF3501202.1"/>
    </source>
</evidence>
<dbReference type="EMBL" id="QGKX02001621">
    <property type="protein sequence ID" value="KAF3501202.1"/>
    <property type="molecule type" value="Genomic_DNA"/>
</dbReference>
<comment type="caution">
    <text evidence="2">The sequence shown here is derived from an EMBL/GenBank/DDBJ whole genome shotgun (WGS) entry which is preliminary data.</text>
</comment>
<proteinExistence type="predicted"/>
<accession>A0A8S9NB85</accession>
<gene>
    <name evidence="2" type="ORF">F2Q69_00041674</name>
</gene>
<evidence type="ECO:0000313" key="3">
    <source>
        <dbReference type="Proteomes" id="UP000712600"/>
    </source>
</evidence>
<feature type="compositionally biased region" description="Polar residues" evidence="1">
    <location>
        <begin position="45"/>
        <end position="54"/>
    </location>
</feature>
<feature type="compositionally biased region" description="Basic residues" evidence="1">
    <location>
        <begin position="1"/>
        <end position="15"/>
    </location>
</feature>
<reference evidence="2" key="1">
    <citation type="submission" date="2019-12" db="EMBL/GenBank/DDBJ databases">
        <title>Genome sequencing and annotation of Brassica cretica.</title>
        <authorList>
            <person name="Studholme D.J."/>
            <person name="Sarris P."/>
        </authorList>
    </citation>
    <scope>NUCLEOTIDE SEQUENCE</scope>
    <source>
        <strain evidence="2">PFS-109/04</strain>
        <tissue evidence="2">Leaf</tissue>
    </source>
</reference>
<organism evidence="2 3">
    <name type="scientific">Brassica cretica</name>
    <name type="common">Mustard</name>
    <dbReference type="NCBI Taxonomy" id="69181"/>
    <lineage>
        <taxon>Eukaryota</taxon>
        <taxon>Viridiplantae</taxon>
        <taxon>Streptophyta</taxon>
        <taxon>Embryophyta</taxon>
        <taxon>Tracheophyta</taxon>
        <taxon>Spermatophyta</taxon>
        <taxon>Magnoliopsida</taxon>
        <taxon>eudicotyledons</taxon>
        <taxon>Gunneridae</taxon>
        <taxon>Pentapetalae</taxon>
        <taxon>rosids</taxon>
        <taxon>malvids</taxon>
        <taxon>Brassicales</taxon>
        <taxon>Brassicaceae</taxon>
        <taxon>Brassiceae</taxon>
        <taxon>Brassica</taxon>
    </lineage>
</organism>
<feature type="compositionally biased region" description="Polar residues" evidence="1">
    <location>
        <begin position="70"/>
        <end position="79"/>
    </location>
</feature>
<name>A0A8S9NB85_BRACR</name>
<dbReference type="Proteomes" id="UP000712600">
    <property type="component" value="Unassembled WGS sequence"/>
</dbReference>
<feature type="region of interest" description="Disordered" evidence="1">
    <location>
        <begin position="44"/>
        <end position="79"/>
    </location>
</feature>
<sequence>MKKRNRKEKNKKNRNNPHQFIEENHYPHKIFVLVDVLGIPKADEATNNGLSSSAEAKRVESEVGDCGVSDGSTLNDLYI</sequence>
<evidence type="ECO:0000256" key="1">
    <source>
        <dbReference type="SAM" id="MobiDB-lite"/>
    </source>
</evidence>
<dbReference type="AlphaFoldDB" id="A0A8S9NB85"/>
<protein>
    <submittedName>
        <fullName evidence="2">Uncharacterized protein</fullName>
    </submittedName>
</protein>